<dbReference type="Proteomes" id="UP001267290">
    <property type="component" value="Unassembled WGS sequence"/>
</dbReference>
<keyword evidence="2" id="KW-1185">Reference proteome</keyword>
<evidence type="ECO:0000313" key="1">
    <source>
        <dbReference type="EMBL" id="MDR6555451.1"/>
    </source>
</evidence>
<gene>
    <name evidence="1" type="ORF">J2736_006713</name>
</gene>
<accession>A0ABU1P6R4</accession>
<name>A0ABU1P6R4_9BACL</name>
<organism evidence="1 2">
    <name type="scientific">Paenibacillus qinlingensis</name>
    <dbReference type="NCBI Taxonomy" id="1837343"/>
    <lineage>
        <taxon>Bacteria</taxon>
        <taxon>Bacillati</taxon>
        <taxon>Bacillota</taxon>
        <taxon>Bacilli</taxon>
        <taxon>Bacillales</taxon>
        <taxon>Paenibacillaceae</taxon>
        <taxon>Paenibacillus</taxon>
    </lineage>
</organism>
<evidence type="ECO:0008006" key="3">
    <source>
        <dbReference type="Google" id="ProtNLM"/>
    </source>
</evidence>
<dbReference type="RefSeq" id="WP_310502783.1">
    <property type="nucleotide sequence ID" value="NZ_JAVDSB010000030.1"/>
</dbReference>
<dbReference type="SUPFAM" id="SSF46689">
    <property type="entry name" value="Homeodomain-like"/>
    <property type="match status" value="1"/>
</dbReference>
<sequence length="132" mass="15046">MGRGPTISDELKEQIKTALASNTNVREIARQFKVAPSSVMKIRDEKPDEFEQLRTDKRQEMIDKIWETLQDAAELGHSMIRDAKLGKREIPLNQISTYYGTLYDKRALMLGESTANTTTTVKLEGDLDLWSN</sequence>
<comment type="caution">
    <text evidence="1">The sequence shown here is derived from an EMBL/GenBank/DDBJ whole genome shotgun (WGS) entry which is preliminary data.</text>
</comment>
<protein>
    <recommendedName>
        <fullName evidence="3">HTH psq-type domain-containing protein</fullName>
    </recommendedName>
</protein>
<dbReference type="InterPro" id="IPR009057">
    <property type="entry name" value="Homeodomain-like_sf"/>
</dbReference>
<dbReference type="Gene3D" id="1.10.10.60">
    <property type="entry name" value="Homeodomain-like"/>
    <property type="match status" value="1"/>
</dbReference>
<proteinExistence type="predicted"/>
<evidence type="ECO:0000313" key="2">
    <source>
        <dbReference type="Proteomes" id="UP001267290"/>
    </source>
</evidence>
<dbReference type="EMBL" id="JAVDSB010000030">
    <property type="protein sequence ID" value="MDR6555451.1"/>
    <property type="molecule type" value="Genomic_DNA"/>
</dbReference>
<reference evidence="1 2" key="1">
    <citation type="submission" date="2023-07" db="EMBL/GenBank/DDBJ databases">
        <title>Sorghum-associated microbial communities from plants grown in Nebraska, USA.</title>
        <authorList>
            <person name="Schachtman D."/>
        </authorList>
    </citation>
    <scope>NUCLEOTIDE SEQUENCE [LARGE SCALE GENOMIC DNA]</scope>
    <source>
        <strain evidence="1 2">CC258</strain>
    </source>
</reference>